<evidence type="ECO:0000256" key="15">
    <source>
        <dbReference type="ARBA" id="ARBA00022967"/>
    </source>
</evidence>
<dbReference type="PANTHER" id="PTHR43520">
    <property type="entry name" value="ATP7, ISOFORM B"/>
    <property type="match status" value="1"/>
</dbReference>
<evidence type="ECO:0000256" key="22">
    <source>
        <dbReference type="ARBA" id="ARBA00049289"/>
    </source>
</evidence>
<keyword evidence="14" id="KW-0460">Magnesium</keyword>
<feature type="transmembrane region" description="Helical" evidence="23">
    <location>
        <begin position="792"/>
        <end position="810"/>
    </location>
</feature>
<keyword evidence="16 23" id="KW-1133">Transmembrane helix</keyword>
<dbReference type="InterPro" id="IPR044492">
    <property type="entry name" value="P_typ_ATPase_HD_dom"/>
</dbReference>
<dbReference type="EC" id="7.2.2.8" evidence="3"/>
<keyword evidence="12" id="KW-0187">Copper transport</keyword>
<keyword evidence="6 23" id="KW-1003">Cell membrane</keyword>
<evidence type="ECO:0000256" key="9">
    <source>
        <dbReference type="ARBA" id="ARBA00022723"/>
    </source>
</evidence>
<dbReference type="SFLD" id="SFLDS00003">
    <property type="entry name" value="Haloacid_Dehalogenase"/>
    <property type="match status" value="1"/>
</dbReference>
<evidence type="ECO:0000256" key="23">
    <source>
        <dbReference type="RuleBase" id="RU362081"/>
    </source>
</evidence>
<dbReference type="PROSITE" id="PS50846">
    <property type="entry name" value="HMA_2"/>
    <property type="match status" value="2"/>
</dbReference>
<dbReference type="SFLD" id="SFLDG00002">
    <property type="entry name" value="C1.7:_P-type_atpase_like"/>
    <property type="match status" value="1"/>
</dbReference>
<dbReference type="Pfam" id="PF00403">
    <property type="entry name" value="HMA"/>
    <property type="match status" value="2"/>
</dbReference>
<evidence type="ECO:0000256" key="3">
    <source>
        <dbReference type="ARBA" id="ARBA00012517"/>
    </source>
</evidence>
<dbReference type="InterPro" id="IPR023214">
    <property type="entry name" value="HAD_sf"/>
</dbReference>
<dbReference type="FunFam" id="3.30.70.100:FF:000005">
    <property type="entry name" value="Copper-exporting P-type ATPase A"/>
    <property type="match status" value="1"/>
</dbReference>
<dbReference type="PRINTS" id="PR00120">
    <property type="entry name" value="HATPASE"/>
</dbReference>
<feature type="transmembrane region" description="Helical" evidence="23">
    <location>
        <begin position="164"/>
        <end position="184"/>
    </location>
</feature>
<evidence type="ECO:0000256" key="11">
    <source>
        <dbReference type="ARBA" id="ARBA00022741"/>
    </source>
</evidence>
<dbReference type="Gene3D" id="3.40.1110.10">
    <property type="entry name" value="Calcium-transporting ATPase, cytoplasmic domain N"/>
    <property type="match status" value="1"/>
</dbReference>
<dbReference type="PROSITE" id="PS00154">
    <property type="entry name" value="ATPASE_E1_E2"/>
    <property type="match status" value="1"/>
</dbReference>
<dbReference type="PRINTS" id="PR00119">
    <property type="entry name" value="CATATPASE"/>
</dbReference>
<evidence type="ECO:0000313" key="25">
    <source>
        <dbReference type="EMBL" id="QOV09068.1"/>
    </source>
</evidence>
<dbReference type="Gene3D" id="3.40.50.1000">
    <property type="entry name" value="HAD superfamily/HAD-like"/>
    <property type="match status" value="1"/>
</dbReference>
<evidence type="ECO:0000256" key="8">
    <source>
        <dbReference type="ARBA" id="ARBA00022692"/>
    </source>
</evidence>
<comment type="subcellular location">
    <subcellularLocation>
        <location evidence="1">Cell membrane</location>
        <topology evidence="1">Multi-pass membrane protein</topology>
    </subcellularLocation>
</comment>
<comment type="similarity">
    <text evidence="2 23">Belongs to the cation transport ATPase (P-type) (TC 3.A.3) family. Type IB subfamily.</text>
</comment>
<evidence type="ECO:0000259" key="24">
    <source>
        <dbReference type="PROSITE" id="PS50846"/>
    </source>
</evidence>
<protein>
    <recommendedName>
        <fullName evidence="4">Copper-exporting P-type ATPase</fullName>
        <ecNumber evidence="3">7.2.2.8</ecNumber>
    </recommendedName>
    <alternativeName>
        <fullName evidence="20">Copper-exporting P-type ATPase A</fullName>
    </alternativeName>
    <alternativeName>
        <fullName evidence="21">Cu(+)-exporting ATPase</fullName>
    </alternativeName>
</protein>
<keyword evidence="19 23" id="KW-0472">Membrane</keyword>
<dbReference type="InterPro" id="IPR023298">
    <property type="entry name" value="ATPase_P-typ_TM_dom_sf"/>
</dbReference>
<accession>A0A871YDQ1</accession>
<dbReference type="SFLD" id="SFLDF00027">
    <property type="entry name" value="p-type_atpase"/>
    <property type="match status" value="1"/>
</dbReference>
<feature type="transmembrane region" description="Helical" evidence="23">
    <location>
        <begin position="190"/>
        <end position="208"/>
    </location>
</feature>
<evidence type="ECO:0000256" key="14">
    <source>
        <dbReference type="ARBA" id="ARBA00022842"/>
    </source>
</evidence>
<dbReference type="PROSITE" id="PS01047">
    <property type="entry name" value="HMA_1"/>
    <property type="match status" value="2"/>
</dbReference>
<dbReference type="NCBIfam" id="TIGR01511">
    <property type="entry name" value="ATPase-IB1_Cu"/>
    <property type="match status" value="1"/>
</dbReference>
<dbReference type="InterPro" id="IPR059000">
    <property type="entry name" value="ATPase_P-type_domA"/>
</dbReference>
<feature type="transmembrane region" description="Helical" evidence="23">
    <location>
        <begin position="752"/>
        <end position="772"/>
    </location>
</feature>
<feature type="domain" description="HMA" evidence="24">
    <location>
        <begin position="77"/>
        <end position="142"/>
    </location>
</feature>
<dbReference type="EMBL" id="MW122882">
    <property type="protein sequence ID" value="QOV09068.1"/>
    <property type="molecule type" value="Genomic_DNA"/>
</dbReference>
<reference evidence="25" key="1">
    <citation type="submission" date="2020-10" db="EMBL/GenBank/DDBJ databases">
        <title>Diverse heliorhodopsins detected via functional metagenomics in peat lake Actinobacteria, Chloroflexi and Archaea.</title>
        <authorList>
            <person name="Chazan A."/>
            <person name="Rozenberg A."/>
            <person name="Tahan R."/>
            <person name="Mannen K."/>
            <person name="Nagata T."/>
            <person name="Yaish S."/>
            <person name="Larom S."/>
            <person name="Kandori H."/>
            <person name="Inoue K."/>
            <person name="Beja O."/>
            <person name="Pushkarev A."/>
        </authorList>
    </citation>
    <scope>NUCLEOTIDE SEQUENCE</scope>
</reference>
<feature type="transmembrane region" description="Helical" evidence="23">
    <location>
        <begin position="254"/>
        <end position="274"/>
    </location>
</feature>
<keyword evidence="8 23" id="KW-0812">Transmembrane</keyword>
<dbReference type="SUPFAM" id="SSF81665">
    <property type="entry name" value="Calcium ATPase, transmembrane domain M"/>
    <property type="match status" value="1"/>
</dbReference>
<keyword evidence="11 23" id="KW-0547">Nucleotide-binding</keyword>
<feature type="domain" description="HMA" evidence="24">
    <location>
        <begin position="9"/>
        <end position="75"/>
    </location>
</feature>
<evidence type="ECO:0000256" key="18">
    <source>
        <dbReference type="ARBA" id="ARBA00023065"/>
    </source>
</evidence>
<dbReference type="Gene3D" id="2.70.150.10">
    <property type="entry name" value="Calcium-transporting ATPase, cytoplasmic transduction domain A"/>
    <property type="match status" value="1"/>
</dbReference>
<dbReference type="InterPro" id="IPR036163">
    <property type="entry name" value="HMA_dom_sf"/>
</dbReference>
<dbReference type="InterPro" id="IPR027256">
    <property type="entry name" value="P-typ_ATPase_IB"/>
</dbReference>
<dbReference type="CDD" id="cd00371">
    <property type="entry name" value="HMA"/>
    <property type="match status" value="2"/>
</dbReference>
<dbReference type="PANTHER" id="PTHR43520:SF8">
    <property type="entry name" value="P-TYPE CU(+) TRANSPORTER"/>
    <property type="match status" value="1"/>
</dbReference>
<evidence type="ECO:0000256" key="13">
    <source>
        <dbReference type="ARBA" id="ARBA00022840"/>
    </source>
</evidence>
<evidence type="ECO:0000256" key="4">
    <source>
        <dbReference type="ARBA" id="ARBA00015102"/>
    </source>
</evidence>
<dbReference type="InterPro" id="IPR001757">
    <property type="entry name" value="P_typ_ATPase"/>
</dbReference>
<evidence type="ECO:0000256" key="2">
    <source>
        <dbReference type="ARBA" id="ARBA00006024"/>
    </source>
</evidence>
<dbReference type="InterPro" id="IPR008250">
    <property type="entry name" value="ATPase_P-typ_transduc_dom_A_sf"/>
</dbReference>
<dbReference type="GO" id="GO:0016887">
    <property type="term" value="F:ATP hydrolysis activity"/>
    <property type="evidence" value="ECO:0007669"/>
    <property type="project" value="InterPro"/>
</dbReference>
<feature type="transmembrane region" description="Helical" evidence="23">
    <location>
        <begin position="408"/>
        <end position="430"/>
    </location>
</feature>
<evidence type="ECO:0000256" key="1">
    <source>
        <dbReference type="ARBA" id="ARBA00004651"/>
    </source>
</evidence>
<dbReference type="FunFam" id="2.70.150.10:FF:000002">
    <property type="entry name" value="Copper-transporting ATPase 1, putative"/>
    <property type="match status" value="1"/>
</dbReference>
<feature type="transmembrane region" description="Helical" evidence="23">
    <location>
        <begin position="220"/>
        <end position="242"/>
    </location>
</feature>
<keyword evidence="17" id="KW-0186">Copper</keyword>
<dbReference type="InterPro" id="IPR036412">
    <property type="entry name" value="HAD-like_sf"/>
</dbReference>
<sequence length="824" mass="87376">MSDENSKTRQIVLPLTGMTCATCAATIGKGLAETLGVERANVSFAGENAVIEYDPDKLDLEKIRHIVTELGYGIATKKSVFPVSGMTCATCVRHVEEALRDVPGVVTVAVNLSSEKATVEYVETADISELRRAVADAGYELGHEVQAMEDVTSASQREIGKLRLRLIISAAITAVLMILMYAPMFHGEEYLLWALATPVQFWAGLRFYRGAWGALKHRYADMNTLVAVGTSAAYFFSVAVILAPGLFENANITLSTYFDTSAAIITLILLGRFLEARARGQTSTAIKKLIGLRPKTAHVLRDGLEAEIPVEDVQVGDIILVRPGERVPVDGTVKQGYSSVDESMLTGESLPVEKKVGDTVIGATINRTGAFQFQATRVGKNTTLAHIIRLVEEAQGSKAPIQRLADIIAGYFVPGVIAVAVLTFIVWYFFGPAPALTYAFLNFVAVLIIACPCSLGLATPTAIMVGTGKGAEYGMIIRSGGALERAGKLNVVLLDKTGTLTAGEPKVTDIVPVPGVTPDEVLRLAASVEHSSEHPLAAAILRAAGEKGIQLAPAANFNAIPGQGVTAAVEHKHLALGNFKLMTEQSVSLNGLAGEAESITAQGRTVMFLSVDKQAAGIIGLADTIKPNARQAVAALHKLGIQVGMVTGDNRRTAEAIAREAGIDRVFAEVLPENKAEEVKKLQAEGKVVAMVGDGINDAPALAQADIGIAIGTGTDIAIETGDITLISGDLHGIATSINLSKRTLRTIKQNLFWSFFYNVILIPVAAGVLYFLFRDSGVPTGLKWAFGDYGFLNPILAAAAMAFSSVSVVTNSLRLRGFKPPAA</sequence>
<keyword evidence="5" id="KW-0813">Transport</keyword>
<dbReference type="FunFam" id="3.40.50.1000:FF:000144">
    <property type="entry name" value="copper-transporting ATPase 1 isoform X2"/>
    <property type="match status" value="1"/>
</dbReference>
<dbReference type="InterPro" id="IPR017969">
    <property type="entry name" value="Heavy-metal-associated_CS"/>
</dbReference>
<dbReference type="CDD" id="cd02094">
    <property type="entry name" value="P-type_ATPase_Cu-like"/>
    <property type="match status" value="1"/>
</dbReference>
<keyword evidence="10" id="KW-0677">Repeat</keyword>
<evidence type="ECO:0000256" key="7">
    <source>
        <dbReference type="ARBA" id="ARBA00022553"/>
    </source>
</evidence>
<dbReference type="NCBIfam" id="TIGR00003">
    <property type="entry name" value="copper ion binding protein"/>
    <property type="match status" value="1"/>
</dbReference>
<proteinExistence type="inferred from homology"/>
<keyword evidence="9 23" id="KW-0479">Metal-binding</keyword>
<keyword evidence="18" id="KW-0406">Ion transport</keyword>
<dbReference type="InterPro" id="IPR018303">
    <property type="entry name" value="ATPase_P-typ_P_site"/>
</dbReference>
<gene>
    <name evidence="25" type="primary">copA</name>
    <name evidence="25" type="ORF">HULAa30F3_00021</name>
</gene>
<evidence type="ECO:0000256" key="12">
    <source>
        <dbReference type="ARBA" id="ARBA00022796"/>
    </source>
</evidence>
<dbReference type="NCBIfam" id="TIGR01494">
    <property type="entry name" value="ATPase_P-type"/>
    <property type="match status" value="1"/>
</dbReference>
<dbReference type="FunFam" id="3.30.70.100:FF:000001">
    <property type="entry name" value="ATPase copper transporting beta"/>
    <property type="match status" value="1"/>
</dbReference>
<dbReference type="Pfam" id="PF00702">
    <property type="entry name" value="Hydrolase"/>
    <property type="match status" value="1"/>
</dbReference>
<evidence type="ECO:0000256" key="21">
    <source>
        <dbReference type="ARBA" id="ARBA00033239"/>
    </source>
</evidence>
<evidence type="ECO:0000256" key="17">
    <source>
        <dbReference type="ARBA" id="ARBA00023008"/>
    </source>
</evidence>
<evidence type="ECO:0000256" key="10">
    <source>
        <dbReference type="ARBA" id="ARBA00022737"/>
    </source>
</evidence>
<dbReference type="NCBIfam" id="TIGR01525">
    <property type="entry name" value="ATPase-IB_hvy"/>
    <property type="match status" value="1"/>
</dbReference>
<keyword evidence="7" id="KW-0597">Phosphoprotein</keyword>
<dbReference type="GO" id="GO:0005507">
    <property type="term" value="F:copper ion binding"/>
    <property type="evidence" value="ECO:0007669"/>
    <property type="project" value="InterPro"/>
</dbReference>
<dbReference type="InterPro" id="IPR006121">
    <property type="entry name" value="HMA_dom"/>
</dbReference>
<name>A0A871YDQ1_9CHLR</name>
<dbReference type="InterPro" id="IPR023299">
    <property type="entry name" value="ATPase_P-typ_cyto_dom_N"/>
</dbReference>
<comment type="catalytic activity">
    <reaction evidence="22">
        <text>Cu(+)(in) + ATP + H2O = Cu(+)(out) + ADP + phosphate + H(+)</text>
        <dbReference type="Rhea" id="RHEA:25792"/>
        <dbReference type="ChEBI" id="CHEBI:15377"/>
        <dbReference type="ChEBI" id="CHEBI:15378"/>
        <dbReference type="ChEBI" id="CHEBI:30616"/>
        <dbReference type="ChEBI" id="CHEBI:43474"/>
        <dbReference type="ChEBI" id="CHEBI:49552"/>
        <dbReference type="ChEBI" id="CHEBI:456216"/>
        <dbReference type="EC" id="7.2.2.8"/>
    </reaction>
</comment>
<dbReference type="AlphaFoldDB" id="A0A871YDQ1"/>
<organism evidence="25">
    <name type="scientific">uncultured Dehalococcoidia bacterium</name>
    <dbReference type="NCBI Taxonomy" id="498747"/>
    <lineage>
        <taxon>Bacteria</taxon>
        <taxon>Bacillati</taxon>
        <taxon>Chloroflexota</taxon>
        <taxon>Dehalococcoidia</taxon>
        <taxon>environmental samples</taxon>
    </lineage>
</organism>
<dbReference type="GO" id="GO:0055070">
    <property type="term" value="P:copper ion homeostasis"/>
    <property type="evidence" value="ECO:0007669"/>
    <property type="project" value="TreeGrafter"/>
</dbReference>
<evidence type="ECO:0000256" key="5">
    <source>
        <dbReference type="ARBA" id="ARBA00022448"/>
    </source>
</evidence>
<evidence type="ECO:0000256" key="19">
    <source>
        <dbReference type="ARBA" id="ARBA00023136"/>
    </source>
</evidence>
<dbReference type="Pfam" id="PF00122">
    <property type="entry name" value="E1-E2_ATPase"/>
    <property type="match status" value="1"/>
</dbReference>
<dbReference type="Gene3D" id="3.30.70.100">
    <property type="match status" value="2"/>
</dbReference>
<feature type="transmembrane region" description="Helical" evidence="23">
    <location>
        <begin position="436"/>
        <end position="459"/>
    </location>
</feature>
<evidence type="ECO:0000256" key="16">
    <source>
        <dbReference type="ARBA" id="ARBA00022989"/>
    </source>
</evidence>
<keyword evidence="13 23" id="KW-0067">ATP-binding</keyword>
<dbReference type="SUPFAM" id="SSF56784">
    <property type="entry name" value="HAD-like"/>
    <property type="match status" value="1"/>
</dbReference>
<dbReference type="SUPFAM" id="SSF81653">
    <property type="entry name" value="Calcium ATPase, transduction domain A"/>
    <property type="match status" value="1"/>
</dbReference>
<dbReference type="SUPFAM" id="SSF55008">
    <property type="entry name" value="HMA, heavy metal-associated domain"/>
    <property type="match status" value="2"/>
</dbReference>
<dbReference type="InterPro" id="IPR006122">
    <property type="entry name" value="HMA_Cu_ion-bd"/>
</dbReference>
<evidence type="ECO:0000256" key="20">
    <source>
        <dbReference type="ARBA" id="ARBA00029719"/>
    </source>
</evidence>
<keyword evidence="15" id="KW-1278">Translocase</keyword>
<dbReference type="GO" id="GO:0005886">
    <property type="term" value="C:plasma membrane"/>
    <property type="evidence" value="ECO:0007669"/>
    <property type="project" value="UniProtKB-SubCell"/>
</dbReference>
<dbReference type="GO" id="GO:0043682">
    <property type="term" value="F:P-type divalent copper transporter activity"/>
    <property type="evidence" value="ECO:0007669"/>
    <property type="project" value="TreeGrafter"/>
</dbReference>
<evidence type="ECO:0000256" key="6">
    <source>
        <dbReference type="ARBA" id="ARBA00022475"/>
    </source>
</evidence>
<dbReference type="GO" id="GO:0140581">
    <property type="term" value="F:P-type monovalent copper transporter activity"/>
    <property type="evidence" value="ECO:0007669"/>
    <property type="project" value="UniProtKB-EC"/>
</dbReference>
<dbReference type="GO" id="GO:0005524">
    <property type="term" value="F:ATP binding"/>
    <property type="evidence" value="ECO:0007669"/>
    <property type="project" value="UniProtKB-UniRule"/>
</dbReference>